<dbReference type="AlphaFoldDB" id="G0UK18"/>
<evidence type="ECO:0000256" key="2">
    <source>
        <dbReference type="SAM" id="MobiDB-lite"/>
    </source>
</evidence>
<keyword evidence="1" id="KW-0677">Repeat</keyword>
<evidence type="ECO:0000313" key="4">
    <source>
        <dbReference type="EMBL" id="CCC89723.1"/>
    </source>
</evidence>
<evidence type="ECO:0000256" key="1">
    <source>
        <dbReference type="ARBA" id="ARBA00022737"/>
    </source>
</evidence>
<dbReference type="GO" id="GO:0006417">
    <property type="term" value="P:regulation of translation"/>
    <property type="evidence" value="ECO:0007669"/>
    <property type="project" value="TreeGrafter"/>
</dbReference>
<dbReference type="Gene3D" id="1.25.10.10">
    <property type="entry name" value="Leucine-rich Repeat Variant"/>
    <property type="match status" value="2"/>
</dbReference>
<feature type="domain" description="PUM-HD" evidence="3">
    <location>
        <begin position="79"/>
        <end position="427"/>
    </location>
</feature>
<dbReference type="PROSITE" id="PS50303">
    <property type="entry name" value="PUM_HD"/>
    <property type="match status" value="1"/>
</dbReference>
<dbReference type="EMBL" id="HE575316">
    <property type="protein sequence ID" value="CCC89723.1"/>
    <property type="molecule type" value="Genomic_DNA"/>
</dbReference>
<dbReference type="VEuPathDB" id="TriTrypDB:TcIL3000_3_1500"/>
<evidence type="ECO:0000259" key="3">
    <source>
        <dbReference type="PROSITE" id="PS50303"/>
    </source>
</evidence>
<dbReference type="InterPro" id="IPR016024">
    <property type="entry name" value="ARM-type_fold"/>
</dbReference>
<accession>G0UK18</accession>
<dbReference type="PANTHER" id="PTHR13389">
    <property type="entry name" value="PUMILIO HOMOLOG 3"/>
    <property type="match status" value="1"/>
</dbReference>
<dbReference type="InterPro" id="IPR033133">
    <property type="entry name" value="PUM-HD"/>
</dbReference>
<feature type="region of interest" description="Disordered" evidence="2">
    <location>
        <begin position="504"/>
        <end position="591"/>
    </location>
</feature>
<organism evidence="4">
    <name type="scientific">Trypanosoma congolense (strain IL3000)</name>
    <dbReference type="NCBI Taxonomy" id="1068625"/>
    <lineage>
        <taxon>Eukaryota</taxon>
        <taxon>Discoba</taxon>
        <taxon>Euglenozoa</taxon>
        <taxon>Kinetoplastea</taxon>
        <taxon>Metakinetoplastina</taxon>
        <taxon>Trypanosomatida</taxon>
        <taxon>Trypanosomatidae</taxon>
        <taxon>Trypanosoma</taxon>
        <taxon>Nannomonas</taxon>
    </lineage>
</organism>
<feature type="compositionally biased region" description="Basic residues" evidence="2">
    <location>
        <begin position="580"/>
        <end position="591"/>
    </location>
</feature>
<dbReference type="GO" id="GO:0005730">
    <property type="term" value="C:nucleolus"/>
    <property type="evidence" value="ECO:0007669"/>
    <property type="project" value="TreeGrafter"/>
</dbReference>
<proteinExistence type="predicted"/>
<dbReference type="Pfam" id="PF22493">
    <property type="entry name" value="PUF_NOP9"/>
    <property type="match status" value="1"/>
</dbReference>
<dbReference type="InterPro" id="IPR011989">
    <property type="entry name" value="ARM-like"/>
</dbReference>
<dbReference type="PANTHER" id="PTHR13389:SF0">
    <property type="entry name" value="PUMILIO HOMOLOG 3"/>
    <property type="match status" value="1"/>
</dbReference>
<dbReference type="GO" id="GO:0003729">
    <property type="term" value="F:mRNA binding"/>
    <property type="evidence" value="ECO:0007669"/>
    <property type="project" value="TreeGrafter"/>
</dbReference>
<gene>
    <name evidence="4" type="ORF">TCIL3000_3_1500</name>
</gene>
<dbReference type="SUPFAM" id="SSF48371">
    <property type="entry name" value="ARM repeat"/>
    <property type="match status" value="1"/>
</dbReference>
<reference evidence="4" key="1">
    <citation type="journal article" date="2012" name="Proc. Natl. Acad. Sci. U.S.A.">
        <title>Antigenic diversity is generated by distinct evolutionary mechanisms in African trypanosome species.</title>
        <authorList>
            <person name="Jackson A.P."/>
            <person name="Berry A."/>
            <person name="Aslett M."/>
            <person name="Allison H.C."/>
            <person name="Burton P."/>
            <person name="Vavrova-Anderson J."/>
            <person name="Brown R."/>
            <person name="Browne H."/>
            <person name="Corton N."/>
            <person name="Hauser H."/>
            <person name="Gamble J."/>
            <person name="Gilderthorp R."/>
            <person name="Marcello L."/>
            <person name="McQuillan J."/>
            <person name="Otto T.D."/>
            <person name="Quail M.A."/>
            <person name="Sanders M.J."/>
            <person name="van Tonder A."/>
            <person name="Ginger M.L."/>
            <person name="Field M.C."/>
            <person name="Barry J.D."/>
            <person name="Hertz-Fowler C."/>
            <person name="Berriman M."/>
        </authorList>
    </citation>
    <scope>NUCLEOTIDE SEQUENCE</scope>
    <source>
        <strain evidence="4">IL3000</strain>
    </source>
</reference>
<sequence>MGKTNVKRQEARAARLQGLPKSERLVKSARIKKREGRILDAAEKHALKMSSEYGEILRLWEILRTSVDSGKKEDQSDAVSTSVKEQKLNRYEYKYPTVDKLMKIIEPKFDSYIKTPRVSRVIQSMIKYASVKQLENIIRLVSTDFAAYATDAYGHFVVIALLRHAPHSLFDKMLTFTISAVPTLISHRFGIEVVHSAYSSSLCTAANRHLLVLAVFKDNVALMKHWKGYPVLEDVLNQEVEQRKRLLPKLFDLCEKLVSQKGAVDYPFVQRLAAAFVASGTKHEVMELCETMRPHLASLCTTREGARLVSLTFVLTEPKKRRELLRMFCDNLGVLAVNKYSAPVVARLFDVVYDVQLLCKYVVNDLVLHITQVINSPFGHQILLHLLTPHEERKKKFLLYNWFQHNLYSMENTRWNRHTWLTHEYKEEEIELCSKSALQTHLAVLPIIVKRFIEVVSDPETMSKLNKHYVGLVAREVLHVQEAVEEFKSVLQLSKKDIKLLSSLGPSKRSRESGDESAILEAEDTTTQRTPKDRKLKVARTSKPTVKSHVTEAEDEGDVRVREKKGSKKASPAGVPTGKPSKKSKKVPGKK</sequence>
<name>G0UK18_TRYCI</name>
<dbReference type="FunFam" id="1.25.10.10:FF:001266">
    <property type="entry name" value="Pumilio/PUF RNA binding protein 8, putative"/>
    <property type="match status" value="1"/>
</dbReference>
<dbReference type="SMART" id="SM00025">
    <property type="entry name" value="Pumilio"/>
    <property type="match status" value="4"/>
</dbReference>
<dbReference type="InterPro" id="IPR001313">
    <property type="entry name" value="Pumilio_RNA-bd_rpt"/>
</dbReference>
<protein>
    <recommendedName>
        <fullName evidence="3">PUM-HD domain-containing protein</fullName>
    </recommendedName>
</protein>
<dbReference type="InterPro" id="IPR040059">
    <property type="entry name" value="PUM3"/>
</dbReference>